<feature type="transmembrane region" description="Helical" evidence="14">
    <location>
        <begin position="177"/>
        <end position="197"/>
    </location>
</feature>
<dbReference type="InterPro" id="IPR001789">
    <property type="entry name" value="Sig_transdc_resp-reg_receiver"/>
</dbReference>
<feature type="transmembrane region" description="Helical" evidence="14">
    <location>
        <begin position="43"/>
        <end position="59"/>
    </location>
</feature>
<evidence type="ECO:0000256" key="8">
    <source>
        <dbReference type="ARBA" id="ARBA00022840"/>
    </source>
</evidence>
<evidence type="ECO:0000259" key="17">
    <source>
        <dbReference type="PROSITE" id="PS50894"/>
    </source>
</evidence>
<organism evidence="18 19">
    <name type="scientific">Methylophaga marina</name>
    <dbReference type="NCBI Taxonomy" id="45495"/>
    <lineage>
        <taxon>Bacteria</taxon>
        <taxon>Pseudomonadati</taxon>
        <taxon>Pseudomonadota</taxon>
        <taxon>Gammaproteobacteria</taxon>
        <taxon>Thiotrichales</taxon>
        <taxon>Piscirickettsiaceae</taxon>
        <taxon>Methylophaga</taxon>
    </lineage>
</organism>
<dbReference type="Pfam" id="PF00072">
    <property type="entry name" value="Response_reg"/>
    <property type="match status" value="1"/>
</dbReference>
<dbReference type="InterPro" id="IPR036641">
    <property type="entry name" value="HPT_dom_sf"/>
</dbReference>
<keyword evidence="4" id="KW-1003">Cell membrane</keyword>
<evidence type="ECO:0000259" key="16">
    <source>
        <dbReference type="PROSITE" id="PS50110"/>
    </source>
</evidence>
<dbReference type="Pfam" id="PF01627">
    <property type="entry name" value="Hpt"/>
    <property type="match status" value="1"/>
</dbReference>
<reference evidence="18 19" key="1">
    <citation type="journal article" date="2019" name="Int. J. Syst. Evol. Microbiol.">
        <title>The Global Catalogue of Microorganisms (GCM) 10K type strain sequencing project: providing services to taxonomists for standard genome sequencing and annotation.</title>
        <authorList>
            <consortium name="The Broad Institute Genomics Platform"/>
            <consortium name="The Broad Institute Genome Sequencing Center for Infectious Disease"/>
            <person name="Wu L."/>
            <person name="Ma J."/>
        </authorList>
    </citation>
    <scope>NUCLEOTIDE SEQUENCE [LARGE SCALE GENOMIC DNA]</scope>
    <source>
        <strain evidence="18 19">JCM 6886</strain>
    </source>
</reference>
<proteinExistence type="predicted"/>
<dbReference type="CDD" id="cd16922">
    <property type="entry name" value="HATPase_EvgS-ArcB-TorS-like"/>
    <property type="match status" value="1"/>
</dbReference>
<dbReference type="PANTHER" id="PTHR45339:SF1">
    <property type="entry name" value="HYBRID SIGNAL TRANSDUCTION HISTIDINE KINASE J"/>
    <property type="match status" value="1"/>
</dbReference>
<comment type="caution">
    <text evidence="18">The sequence shown here is derived from an EMBL/GenBank/DDBJ whole genome shotgun (WGS) entry which is preliminary data.</text>
</comment>
<dbReference type="Gene3D" id="3.30.565.10">
    <property type="entry name" value="Histidine kinase-like ATPase, C-terminal domain"/>
    <property type="match status" value="1"/>
</dbReference>
<evidence type="ECO:0000256" key="1">
    <source>
        <dbReference type="ARBA" id="ARBA00000085"/>
    </source>
</evidence>
<dbReference type="Gene3D" id="3.40.50.2300">
    <property type="match status" value="1"/>
</dbReference>
<dbReference type="PROSITE" id="PS50109">
    <property type="entry name" value="HIS_KIN"/>
    <property type="match status" value="1"/>
</dbReference>
<protein>
    <recommendedName>
        <fullName evidence="3">histidine kinase</fullName>
        <ecNumber evidence="3">2.7.13.3</ecNumber>
    </recommendedName>
</protein>
<dbReference type="SUPFAM" id="SSF47384">
    <property type="entry name" value="Homodimeric domain of signal transducing histidine kinase"/>
    <property type="match status" value="1"/>
</dbReference>
<dbReference type="CDD" id="cd00082">
    <property type="entry name" value="HisKA"/>
    <property type="match status" value="1"/>
</dbReference>
<dbReference type="InterPro" id="IPR003594">
    <property type="entry name" value="HATPase_dom"/>
</dbReference>
<keyword evidence="6 14" id="KW-0812">Transmembrane</keyword>
<evidence type="ECO:0000256" key="7">
    <source>
        <dbReference type="ARBA" id="ARBA00022741"/>
    </source>
</evidence>
<dbReference type="InterPro" id="IPR008207">
    <property type="entry name" value="Sig_transdc_His_kin_Hpt_dom"/>
</dbReference>
<evidence type="ECO:0000259" key="15">
    <source>
        <dbReference type="PROSITE" id="PS50109"/>
    </source>
</evidence>
<dbReference type="SMART" id="SM00387">
    <property type="entry name" value="HATPase_c"/>
    <property type="match status" value="1"/>
</dbReference>
<keyword evidence="11 14" id="KW-0472">Membrane</keyword>
<keyword evidence="8" id="KW-0067">ATP-binding</keyword>
<dbReference type="InterPro" id="IPR011006">
    <property type="entry name" value="CheY-like_superfamily"/>
</dbReference>
<evidence type="ECO:0000313" key="18">
    <source>
        <dbReference type="EMBL" id="GAA0217570.1"/>
    </source>
</evidence>
<keyword evidence="19" id="KW-1185">Reference proteome</keyword>
<evidence type="ECO:0000256" key="12">
    <source>
        <dbReference type="PROSITE-ProRule" id="PRU00110"/>
    </source>
</evidence>
<dbReference type="InterPro" id="IPR004358">
    <property type="entry name" value="Sig_transdc_His_kin-like_C"/>
</dbReference>
<dbReference type="PRINTS" id="PR00344">
    <property type="entry name" value="BCTRLSENSOR"/>
</dbReference>
<evidence type="ECO:0000256" key="5">
    <source>
        <dbReference type="ARBA" id="ARBA00022553"/>
    </source>
</evidence>
<dbReference type="PROSITE" id="PS50894">
    <property type="entry name" value="HPT"/>
    <property type="match status" value="1"/>
</dbReference>
<dbReference type="SMART" id="SM00388">
    <property type="entry name" value="HisKA"/>
    <property type="match status" value="1"/>
</dbReference>
<dbReference type="SUPFAM" id="SSF47226">
    <property type="entry name" value="Histidine-containing phosphotransfer domain, HPT domain"/>
    <property type="match status" value="1"/>
</dbReference>
<evidence type="ECO:0000256" key="2">
    <source>
        <dbReference type="ARBA" id="ARBA00004651"/>
    </source>
</evidence>
<keyword evidence="7" id="KW-0547">Nucleotide-binding</keyword>
<dbReference type="Pfam" id="PF00512">
    <property type="entry name" value="HisKA"/>
    <property type="match status" value="1"/>
</dbReference>
<evidence type="ECO:0000256" key="9">
    <source>
        <dbReference type="ARBA" id="ARBA00022989"/>
    </source>
</evidence>
<feature type="modified residue" description="Phosphohistidine" evidence="12">
    <location>
        <position position="798"/>
    </location>
</feature>
<dbReference type="InterPro" id="IPR003661">
    <property type="entry name" value="HisK_dim/P_dom"/>
</dbReference>
<evidence type="ECO:0000256" key="14">
    <source>
        <dbReference type="SAM" id="Phobius"/>
    </source>
</evidence>
<evidence type="ECO:0000256" key="13">
    <source>
        <dbReference type="PROSITE-ProRule" id="PRU00169"/>
    </source>
</evidence>
<dbReference type="EC" id="2.7.13.3" evidence="3"/>
<feature type="domain" description="HPt" evidence="17">
    <location>
        <begin position="760"/>
        <end position="857"/>
    </location>
</feature>
<dbReference type="InterPro" id="IPR036890">
    <property type="entry name" value="HATPase_C_sf"/>
</dbReference>
<gene>
    <name evidence="18" type="ORF">GCM10008964_06350</name>
</gene>
<keyword evidence="9 14" id="KW-1133">Transmembrane helix</keyword>
<feature type="domain" description="Response regulatory" evidence="16">
    <location>
        <begin position="602"/>
        <end position="720"/>
    </location>
</feature>
<feature type="transmembrane region" description="Helical" evidence="14">
    <location>
        <begin position="71"/>
        <end position="93"/>
    </location>
</feature>
<evidence type="ECO:0000256" key="10">
    <source>
        <dbReference type="ARBA" id="ARBA00023012"/>
    </source>
</evidence>
<evidence type="ECO:0000256" key="11">
    <source>
        <dbReference type="ARBA" id="ARBA00023136"/>
    </source>
</evidence>
<evidence type="ECO:0000256" key="4">
    <source>
        <dbReference type="ARBA" id="ARBA00022475"/>
    </source>
</evidence>
<comment type="catalytic activity">
    <reaction evidence="1">
        <text>ATP + protein L-histidine = ADP + protein N-phospho-L-histidine.</text>
        <dbReference type="EC" id="2.7.13.3"/>
    </reaction>
</comment>
<feature type="transmembrane region" description="Helical" evidence="14">
    <location>
        <begin position="149"/>
        <end position="171"/>
    </location>
</feature>
<dbReference type="Gene3D" id="1.10.287.130">
    <property type="match status" value="1"/>
</dbReference>
<sequence length="863" mass="96354">MQMTPMNESPKATLQNKTFFSATLERLRILLSKTGDSEPEQAIKVRLTIGLGILFYFALPWSDGERLQDTLLSHPTLVTLAYYAGAMAIAIALIRNPRPSPIRRFAGILLDLGSLSILMFYSGDESVFLFILYLWVILGNGFRYGTQYLYLSLSVGLIGFSVAVVYGPYWQLPQHQLIGYSLLLLLIVIPLYSAFLINKLHVAIKTAKLANEAKSRFLANMSHELRTPLNGVIGIADLLGETKLSPQQYEFVNIMRNSAQTLSGLIENVLDISKIEAGKIHIARESFDLHSLINNVIELQAIMGESKALRVSYHIDSRIDYHLIGDPQHLQQVLINLLGNAIKFTDSGSVKLLLEQKTTDTISKKTRIRFEVRDTGIGIAEEYLDKIFENFTQANMSNTSKYQGTGLGTTISKQLVELMGGEIGVRSELGRGTTFWFELPFDTHSEYDLELNQHKVLILATEATTSSLRQSLDTWKLDYHFVQSSAQAMSVLMNAAEQETPYSTLIIDNECLAGISPVQYAKLLGQEERLQHLSLVLINHQANVLQDDDLNQFYRSAVSDINDKRTLFNAIHSAESVVYNADKVVKLNDFYQAEASGETKLTILIAEDNNVNQRVLAGLLGQLGHKLIIANTGEEAMNMISTRFDDIDLMVLDMNMPGYSGIEIIKAAQFIDTSRKIPSMILTADATPETRQNCIDAGADVFLTKPIDSKMLLSEVAKIEKYSSDSASTNLQQSVSQAETNEDPVLDRQLIHELEQLGGGEDFIKSLVSGFEYDGRKHVDIINNAVFDDYYQFRESLHALKGSSTEIGAIKLAELARQAEQLKPEHVNSPEIKQVARDIKQAFDEALTALKQTLSDHHYETKH</sequence>
<feature type="modified residue" description="4-aspartylphosphate" evidence="13">
    <location>
        <position position="653"/>
    </location>
</feature>
<dbReference type="SMART" id="SM00448">
    <property type="entry name" value="REC"/>
    <property type="match status" value="1"/>
</dbReference>
<dbReference type="SUPFAM" id="SSF55874">
    <property type="entry name" value="ATPase domain of HSP90 chaperone/DNA topoisomerase II/histidine kinase"/>
    <property type="match status" value="1"/>
</dbReference>
<evidence type="ECO:0000313" key="19">
    <source>
        <dbReference type="Proteomes" id="UP001501476"/>
    </source>
</evidence>
<dbReference type="Pfam" id="PF02518">
    <property type="entry name" value="HATPase_c"/>
    <property type="match status" value="1"/>
</dbReference>
<keyword evidence="10" id="KW-0902">Two-component regulatory system</keyword>
<evidence type="ECO:0000256" key="3">
    <source>
        <dbReference type="ARBA" id="ARBA00012438"/>
    </source>
</evidence>
<dbReference type="InterPro" id="IPR005467">
    <property type="entry name" value="His_kinase_dom"/>
</dbReference>
<dbReference type="PANTHER" id="PTHR45339">
    <property type="entry name" value="HYBRID SIGNAL TRANSDUCTION HISTIDINE KINASE J"/>
    <property type="match status" value="1"/>
</dbReference>
<dbReference type="PROSITE" id="PS50110">
    <property type="entry name" value="RESPONSE_REGULATORY"/>
    <property type="match status" value="1"/>
</dbReference>
<name>A0ABN0TBR0_9GAMM</name>
<evidence type="ECO:0000256" key="6">
    <source>
        <dbReference type="ARBA" id="ARBA00022692"/>
    </source>
</evidence>
<dbReference type="Proteomes" id="UP001501476">
    <property type="component" value="Unassembled WGS sequence"/>
</dbReference>
<feature type="transmembrane region" description="Helical" evidence="14">
    <location>
        <begin position="127"/>
        <end position="142"/>
    </location>
</feature>
<feature type="domain" description="Histidine kinase" evidence="15">
    <location>
        <begin position="220"/>
        <end position="443"/>
    </location>
</feature>
<dbReference type="EMBL" id="BAAADG010000002">
    <property type="protein sequence ID" value="GAA0217570.1"/>
    <property type="molecule type" value="Genomic_DNA"/>
</dbReference>
<dbReference type="SUPFAM" id="SSF52172">
    <property type="entry name" value="CheY-like"/>
    <property type="match status" value="1"/>
</dbReference>
<accession>A0ABN0TBR0</accession>
<dbReference type="CDD" id="cd17546">
    <property type="entry name" value="REC_hyHK_CKI1_RcsC-like"/>
    <property type="match status" value="1"/>
</dbReference>
<keyword evidence="5 13" id="KW-0597">Phosphoprotein</keyword>
<comment type="subcellular location">
    <subcellularLocation>
        <location evidence="2">Cell membrane</location>
        <topology evidence="2">Multi-pass membrane protein</topology>
    </subcellularLocation>
</comment>
<dbReference type="InterPro" id="IPR036097">
    <property type="entry name" value="HisK_dim/P_sf"/>
</dbReference>
<dbReference type="Gene3D" id="1.20.120.160">
    <property type="entry name" value="HPT domain"/>
    <property type="match status" value="1"/>
</dbReference>